<dbReference type="RefSeq" id="WP_211464919.1">
    <property type="nucleotide sequence ID" value="NZ_JAGSXH010000010.1"/>
</dbReference>
<dbReference type="AlphaFoldDB" id="A0A8J8BBD5"/>
<gene>
    <name evidence="1" type="ORF">KGA66_04780</name>
</gene>
<reference evidence="1" key="1">
    <citation type="submission" date="2021-04" db="EMBL/GenBank/DDBJ databases">
        <title>Genome based classification of Actinospica acidithermotolerans sp. nov., an actinobacterium isolated from an Indonesian hot spring.</title>
        <authorList>
            <person name="Kusuma A.B."/>
            <person name="Putra K.E."/>
            <person name="Nafisah S."/>
            <person name="Loh J."/>
            <person name="Nouioui I."/>
            <person name="Goodfellow M."/>
        </authorList>
    </citation>
    <scope>NUCLEOTIDE SEQUENCE</scope>
    <source>
        <strain evidence="1">DSM 45618</strain>
    </source>
</reference>
<keyword evidence="2" id="KW-1185">Reference proteome</keyword>
<dbReference type="InterPro" id="IPR027396">
    <property type="entry name" value="DsrEFH-like"/>
</dbReference>
<sequence length="131" mass="13898">MADASAAGTLVVIERAHRGAVEQQYAHVLWLVHGLHKQSPMVVVLRGCAAVYALAAAKPTGLELGGEVWGVPPDYPDAIERLRADGAPVYVSRPCLERIGAAGLDLLPGVIELDEAGITGLAASCTRWWYL</sequence>
<dbReference type="Proteomes" id="UP000677913">
    <property type="component" value="Unassembled WGS sequence"/>
</dbReference>
<proteinExistence type="predicted"/>
<evidence type="ECO:0000313" key="2">
    <source>
        <dbReference type="Proteomes" id="UP000677913"/>
    </source>
</evidence>
<dbReference type="SUPFAM" id="SSF75169">
    <property type="entry name" value="DsrEFH-like"/>
    <property type="match status" value="1"/>
</dbReference>
<comment type="caution">
    <text evidence="1">The sequence shown here is derived from an EMBL/GenBank/DDBJ whole genome shotgun (WGS) entry which is preliminary data.</text>
</comment>
<evidence type="ECO:0000313" key="1">
    <source>
        <dbReference type="EMBL" id="MBS2962350.1"/>
    </source>
</evidence>
<dbReference type="EMBL" id="JAGSXH010000010">
    <property type="protein sequence ID" value="MBS2962350.1"/>
    <property type="molecule type" value="Genomic_DNA"/>
</dbReference>
<name>A0A8J8BBD5_9ACTN</name>
<evidence type="ECO:0008006" key="3">
    <source>
        <dbReference type="Google" id="ProtNLM"/>
    </source>
</evidence>
<protein>
    <recommendedName>
        <fullName evidence="3">DsrE/DsrF-like family protein</fullName>
    </recommendedName>
</protein>
<organism evidence="1 2">
    <name type="scientific">Actinocrinis puniceicyclus</name>
    <dbReference type="NCBI Taxonomy" id="977794"/>
    <lineage>
        <taxon>Bacteria</taxon>
        <taxon>Bacillati</taxon>
        <taxon>Actinomycetota</taxon>
        <taxon>Actinomycetes</taxon>
        <taxon>Catenulisporales</taxon>
        <taxon>Actinospicaceae</taxon>
        <taxon>Actinocrinis</taxon>
    </lineage>
</organism>
<accession>A0A8J8BBD5</accession>